<keyword evidence="3" id="KW-1185">Reference proteome</keyword>
<evidence type="ECO:0000313" key="2">
    <source>
        <dbReference type="EMBL" id="RKH78628.1"/>
    </source>
</evidence>
<name>A0ABX9Q4C4_9BACT</name>
<keyword evidence="1" id="KW-1133">Transmembrane helix</keyword>
<keyword evidence="1" id="KW-0812">Transmembrane</keyword>
<organism evidence="2 3">
    <name type="scientific">Corallococcus praedator</name>
    <dbReference type="NCBI Taxonomy" id="2316724"/>
    <lineage>
        <taxon>Bacteria</taxon>
        <taxon>Pseudomonadati</taxon>
        <taxon>Myxococcota</taxon>
        <taxon>Myxococcia</taxon>
        <taxon>Myxococcales</taxon>
        <taxon>Cystobacterineae</taxon>
        <taxon>Myxococcaceae</taxon>
        <taxon>Corallococcus</taxon>
    </lineage>
</organism>
<feature type="transmembrane region" description="Helical" evidence="1">
    <location>
        <begin position="35"/>
        <end position="58"/>
    </location>
</feature>
<evidence type="ECO:0000313" key="3">
    <source>
        <dbReference type="Proteomes" id="UP000278907"/>
    </source>
</evidence>
<dbReference type="Proteomes" id="UP000278907">
    <property type="component" value="Unassembled WGS sequence"/>
</dbReference>
<evidence type="ECO:0000256" key="1">
    <source>
        <dbReference type="SAM" id="Phobius"/>
    </source>
</evidence>
<feature type="non-terminal residue" evidence="2">
    <location>
        <position position="1"/>
    </location>
</feature>
<keyword evidence="1" id="KW-0472">Membrane</keyword>
<sequence>TITSKRESDAACPLYDGQRRCTQPGVDAMARAQTFAWVTDVTLATGIAAAGLGAWWFFTGPVYERARVSVNVRVEPTLGGAALILRGAF</sequence>
<dbReference type="RefSeq" id="WP_158626249.1">
    <property type="nucleotide sequence ID" value="NZ_RAWI01001202.1"/>
</dbReference>
<proteinExistence type="predicted"/>
<gene>
    <name evidence="2" type="ORF">D7Y13_43760</name>
</gene>
<comment type="caution">
    <text evidence="2">The sequence shown here is derived from an EMBL/GenBank/DDBJ whole genome shotgun (WGS) entry which is preliminary data.</text>
</comment>
<accession>A0ABX9Q4C4</accession>
<reference evidence="2 3" key="1">
    <citation type="submission" date="2018-09" db="EMBL/GenBank/DDBJ databases">
        <authorList>
            <person name="Livingstone P.G."/>
            <person name="Whitworth D.E."/>
        </authorList>
    </citation>
    <scope>NUCLEOTIDE SEQUENCE [LARGE SCALE GENOMIC DNA]</scope>
    <source>
        <strain evidence="2 3">CA031B</strain>
    </source>
</reference>
<dbReference type="EMBL" id="RAWI01001202">
    <property type="protein sequence ID" value="RKH78628.1"/>
    <property type="molecule type" value="Genomic_DNA"/>
</dbReference>
<protein>
    <submittedName>
        <fullName evidence="2">Uncharacterized protein</fullName>
    </submittedName>
</protein>